<feature type="compositionally biased region" description="Gly residues" evidence="1">
    <location>
        <begin position="545"/>
        <end position="571"/>
    </location>
</feature>
<evidence type="ECO:0000313" key="3">
    <source>
        <dbReference type="Proteomes" id="UP000652761"/>
    </source>
</evidence>
<name>A0A843W5V1_COLES</name>
<sequence>MEHAKVVTELVVIPFEAVEKELRRHSRRWRRCLRRGSSSGGLSLCTSEASRMASFGISLACMALRPGKRSDSCGNHLVNIEKMKAGRLLNWLKPQYITQLTPLDIQTYAEMVKKTQLLKDATEIVDKIRGRIVKKEQVDSPGNFKPTNGKKRPINEGERINTEKKLRVDDPIVSPKEIYKYCDKKGHKIAKCWKKVGACLRCRSKDHKMYECLPMQKQTLNDKHQDGPKQQGKLRALKGLETMEEGGKPTHTVVGRLPGRVEATGEEDLVMAPKKGSSDDIGWQHGTIFTGQGVGVSRLKKHLTGKVRRIRKSGRIGFFLIRHDSPESGRFTWESVQFNGNRANREKRARAHSRAEAWEVDQRAAYRVSLQIAQHEVGSGSGSGVGGADGSQSRRFSNVGDYFTRPPVTQEHGRQNKRPAGSSTHVAAPSQSRRPPTSSQLVKGKQIAQESRPKKTGAAESRPTKGIVIREPPPPVQKKKDWLSGWRSKKGKKGATLVEDPLDIADTESLDPNAEDDTPSPLDSPRLPNSASHDSMTIGGPSSDDGGGGGGNTPQGGEGGDSGQGGGGGGIAFTKEQFFRGATQNVNHSAPLQYNRR</sequence>
<feature type="compositionally biased region" description="Gly residues" evidence="1">
    <location>
        <begin position="379"/>
        <end position="389"/>
    </location>
</feature>
<reference evidence="2" key="1">
    <citation type="submission" date="2017-07" db="EMBL/GenBank/DDBJ databases">
        <title>Taro Niue Genome Assembly and Annotation.</title>
        <authorList>
            <person name="Atibalentja N."/>
            <person name="Keating K."/>
            <person name="Fields C.J."/>
        </authorList>
    </citation>
    <scope>NUCLEOTIDE SEQUENCE</scope>
    <source>
        <strain evidence="2">Niue_2</strain>
        <tissue evidence="2">Leaf</tissue>
    </source>
</reference>
<dbReference type="Proteomes" id="UP000652761">
    <property type="component" value="Unassembled WGS sequence"/>
</dbReference>
<proteinExistence type="predicted"/>
<feature type="compositionally biased region" description="Acidic residues" evidence="1">
    <location>
        <begin position="500"/>
        <end position="518"/>
    </location>
</feature>
<evidence type="ECO:0000256" key="1">
    <source>
        <dbReference type="SAM" id="MobiDB-lite"/>
    </source>
</evidence>
<feature type="compositionally biased region" description="Polar residues" evidence="1">
    <location>
        <begin position="582"/>
        <end position="597"/>
    </location>
</feature>
<feature type="compositionally biased region" description="Low complexity" evidence="1">
    <location>
        <begin position="429"/>
        <end position="440"/>
    </location>
</feature>
<feature type="region of interest" description="Disordered" evidence="1">
    <location>
        <begin position="377"/>
        <end position="597"/>
    </location>
</feature>
<protein>
    <submittedName>
        <fullName evidence="2">Uncharacterized protein</fullName>
    </submittedName>
</protein>
<dbReference type="EMBL" id="NMUH01002904">
    <property type="protein sequence ID" value="MQM02717.1"/>
    <property type="molecule type" value="Genomic_DNA"/>
</dbReference>
<evidence type="ECO:0000313" key="2">
    <source>
        <dbReference type="EMBL" id="MQM02717.1"/>
    </source>
</evidence>
<keyword evidence="3" id="KW-1185">Reference proteome</keyword>
<dbReference type="AlphaFoldDB" id="A0A843W5V1"/>
<comment type="caution">
    <text evidence="2">The sequence shown here is derived from an EMBL/GenBank/DDBJ whole genome shotgun (WGS) entry which is preliminary data.</text>
</comment>
<gene>
    <name evidence="2" type="ORF">Taro_035482</name>
</gene>
<accession>A0A843W5V1</accession>
<organism evidence="2 3">
    <name type="scientific">Colocasia esculenta</name>
    <name type="common">Wild taro</name>
    <name type="synonym">Arum esculentum</name>
    <dbReference type="NCBI Taxonomy" id="4460"/>
    <lineage>
        <taxon>Eukaryota</taxon>
        <taxon>Viridiplantae</taxon>
        <taxon>Streptophyta</taxon>
        <taxon>Embryophyta</taxon>
        <taxon>Tracheophyta</taxon>
        <taxon>Spermatophyta</taxon>
        <taxon>Magnoliopsida</taxon>
        <taxon>Liliopsida</taxon>
        <taxon>Araceae</taxon>
        <taxon>Aroideae</taxon>
        <taxon>Colocasieae</taxon>
        <taxon>Colocasia</taxon>
    </lineage>
</organism>